<reference evidence="3 4" key="1">
    <citation type="journal article" date="2014" name="Curr. Microbiol.">
        <title>Spirosoma radiotolerans sp. nov., a gamma-radiation-resistant bacterium isolated from gamma ray-irradiated soil.</title>
        <authorList>
            <person name="Lee J.J."/>
            <person name="Srinivasan S."/>
            <person name="Lim S."/>
            <person name="Joe M."/>
            <person name="Im S."/>
            <person name="Bae S.I."/>
            <person name="Park K.R."/>
            <person name="Han J.H."/>
            <person name="Park S.H."/>
            <person name="Joo B.M."/>
            <person name="Park S.J."/>
            <person name="Kim M.K."/>
        </authorList>
    </citation>
    <scope>NUCLEOTIDE SEQUENCE [LARGE SCALE GENOMIC DNA]</scope>
    <source>
        <strain evidence="3 4">DG5A</strain>
    </source>
</reference>
<name>A0A0E3ZX46_9BACT</name>
<sequence length="305" mass="32998">MTILLTGASGFLGSRIYQQLVPEHSMTTVGRTACGSRHIHCDLAAQVPDLPGSQFDLVIHAAGKANAVPRTASERADYQRVNVQGTANLLSALEKLPSPPTAFVHLSTVLVYGCSSGQALRESTPLLATDPYGASKVEAEMLLQAWATRTGVRLAILRLPLVVAEPLNGNLATLQTAIRRGYYVRIGNGLARRSMVRADDVAAVLTRVANVGGTFNLTDGYHPTVRELEDAIARKLGRKRPIPSVPLSLINPMARLGDGINAVIGRRFPIDSIALQKLTSTLTFSDERARQQLDWRPRPVLDLLQ</sequence>
<dbReference type="PATRIC" id="fig|1379870.5.peg.4424"/>
<proteinExistence type="inferred from homology"/>
<dbReference type="EMBL" id="CP010429">
    <property type="protein sequence ID" value="AKD56939.1"/>
    <property type="molecule type" value="Genomic_DNA"/>
</dbReference>
<dbReference type="InterPro" id="IPR036291">
    <property type="entry name" value="NAD(P)-bd_dom_sf"/>
</dbReference>
<dbReference type="SUPFAM" id="SSF51735">
    <property type="entry name" value="NAD(P)-binding Rossmann-fold domains"/>
    <property type="match status" value="1"/>
</dbReference>
<dbReference type="HOGENOM" id="CLU_007383_6_1_10"/>
<comment type="similarity">
    <text evidence="1">Belongs to the NAD(P)-dependent epimerase/dehydratase family.</text>
</comment>
<keyword evidence="4" id="KW-1185">Reference proteome</keyword>
<dbReference type="InterPro" id="IPR001509">
    <property type="entry name" value="Epimerase_deHydtase"/>
</dbReference>
<dbReference type="PANTHER" id="PTHR43000">
    <property type="entry name" value="DTDP-D-GLUCOSE 4,6-DEHYDRATASE-RELATED"/>
    <property type="match status" value="1"/>
</dbReference>
<gene>
    <name evidence="3" type="ORF">SD10_20540</name>
</gene>
<dbReference type="STRING" id="1379870.SD10_20540"/>
<evidence type="ECO:0000259" key="2">
    <source>
        <dbReference type="Pfam" id="PF01370"/>
    </source>
</evidence>
<protein>
    <recommendedName>
        <fullName evidence="2">NAD-dependent epimerase/dehydratase domain-containing protein</fullName>
    </recommendedName>
</protein>
<dbReference type="KEGG" id="srd:SD10_20540"/>
<dbReference type="AlphaFoldDB" id="A0A0E3ZX46"/>
<dbReference type="OrthoDB" id="1490291at2"/>
<evidence type="ECO:0000313" key="3">
    <source>
        <dbReference type="EMBL" id="AKD56939.1"/>
    </source>
</evidence>
<evidence type="ECO:0000313" key="4">
    <source>
        <dbReference type="Proteomes" id="UP000033054"/>
    </source>
</evidence>
<dbReference type="RefSeq" id="WP_046576369.1">
    <property type="nucleotide sequence ID" value="NZ_CP010429.1"/>
</dbReference>
<dbReference type="Proteomes" id="UP000033054">
    <property type="component" value="Chromosome"/>
</dbReference>
<accession>A0A0E3ZX46</accession>
<dbReference type="Pfam" id="PF01370">
    <property type="entry name" value="Epimerase"/>
    <property type="match status" value="1"/>
</dbReference>
<organism evidence="3 4">
    <name type="scientific">Spirosoma radiotolerans</name>
    <dbReference type="NCBI Taxonomy" id="1379870"/>
    <lineage>
        <taxon>Bacteria</taxon>
        <taxon>Pseudomonadati</taxon>
        <taxon>Bacteroidota</taxon>
        <taxon>Cytophagia</taxon>
        <taxon>Cytophagales</taxon>
        <taxon>Cytophagaceae</taxon>
        <taxon>Spirosoma</taxon>
    </lineage>
</organism>
<dbReference type="Gene3D" id="3.40.50.720">
    <property type="entry name" value="NAD(P)-binding Rossmann-like Domain"/>
    <property type="match status" value="1"/>
</dbReference>
<feature type="domain" description="NAD-dependent epimerase/dehydratase" evidence="2">
    <location>
        <begin position="3"/>
        <end position="211"/>
    </location>
</feature>
<evidence type="ECO:0000256" key="1">
    <source>
        <dbReference type="ARBA" id="ARBA00007637"/>
    </source>
</evidence>